<dbReference type="AlphaFoldDB" id="A0A4Y2HFD9"/>
<accession>A0A4Y2HFD9</accession>
<organism evidence="1 2">
    <name type="scientific">Araneus ventricosus</name>
    <name type="common">Orbweaver spider</name>
    <name type="synonym">Epeira ventricosa</name>
    <dbReference type="NCBI Taxonomy" id="182803"/>
    <lineage>
        <taxon>Eukaryota</taxon>
        <taxon>Metazoa</taxon>
        <taxon>Ecdysozoa</taxon>
        <taxon>Arthropoda</taxon>
        <taxon>Chelicerata</taxon>
        <taxon>Arachnida</taxon>
        <taxon>Araneae</taxon>
        <taxon>Araneomorphae</taxon>
        <taxon>Entelegynae</taxon>
        <taxon>Araneoidea</taxon>
        <taxon>Araneidae</taxon>
        <taxon>Araneus</taxon>
    </lineage>
</organism>
<proteinExistence type="predicted"/>
<dbReference type="Proteomes" id="UP000499080">
    <property type="component" value="Unassembled WGS sequence"/>
</dbReference>
<comment type="caution">
    <text evidence="1">The sequence shown here is derived from an EMBL/GenBank/DDBJ whole genome shotgun (WGS) entry which is preliminary data.</text>
</comment>
<name>A0A4Y2HFD9_ARAVE</name>
<reference evidence="1 2" key="1">
    <citation type="journal article" date="2019" name="Sci. Rep.">
        <title>Orb-weaving spider Araneus ventricosus genome elucidates the spidroin gene catalogue.</title>
        <authorList>
            <person name="Kono N."/>
            <person name="Nakamura H."/>
            <person name="Ohtoshi R."/>
            <person name="Moran D.A.P."/>
            <person name="Shinohara A."/>
            <person name="Yoshida Y."/>
            <person name="Fujiwara M."/>
            <person name="Mori M."/>
            <person name="Tomita M."/>
            <person name="Arakawa K."/>
        </authorList>
    </citation>
    <scope>NUCLEOTIDE SEQUENCE [LARGE SCALE GENOMIC DNA]</scope>
</reference>
<gene>
    <name evidence="1" type="ORF">AVEN_220233_1</name>
</gene>
<evidence type="ECO:0000313" key="1">
    <source>
        <dbReference type="EMBL" id="GBM64008.1"/>
    </source>
</evidence>
<dbReference type="EMBL" id="BGPR01001902">
    <property type="protein sequence ID" value="GBM64008.1"/>
    <property type="molecule type" value="Genomic_DNA"/>
</dbReference>
<evidence type="ECO:0000313" key="2">
    <source>
        <dbReference type="Proteomes" id="UP000499080"/>
    </source>
</evidence>
<protein>
    <submittedName>
        <fullName evidence="1">Uncharacterized protein</fullName>
    </submittedName>
</protein>
<keyword evidence="2" id="KW-1185">Reference proteome</keyword>
<sequence>MRDWGIRSPPVEESLTTIELFLGVISDQQPFSLESPKHVLLGSCLENMLTNAFEGFLRRKGNCPLAEHDVTWRYRPREWIHPRLLQRKGPQ</sequence>